<name>A0A1L9VNE1_ASPGL</name>
<protein>
    <submittedName>
        <fullName evidence="1">Uncharacterized protein</fullName>
    </submittedName>
</protein>
<sequence>MVSMGPLEMWTIDQEHSTGSDHEVIVMEWTPLKQDVTATPQNVTGWQIQALQANPQALEESKWDWQTRAQSRPYLGETCSAEDLAGEAIWIQEALTTVLNRHAKQLRVIP</sequence>
<gene>
    <name evidence="1" type="ORF">ASPGLDRAFT_1353543</name>
</gene>
<dbReference type="VEuPathDB" id="FungiDB:ASPGLDRAFT_1353543"/>
<reference evidence="2" key="1">
    <citation type="journal article" date="2017" name="Genome Biol.">
        <title>Comparative genomics reveals high biological diversity and specific adaptations in the industrially and medically important fungal genus Aspergillus.</title>
        <authorList>
            <person name="de Vries R.P."/>
            <person name="Riley R."/>
            <person name="Wiebenga A."/>
            <person name="Aguilar-Osorio G."/>
            <person name="Amillis S."/>
            <person name="Uchima C.A."/>
            <person name="Anderluh G."/>
            <person name="Asadollahi M."/>
            <person name="Askin M."/>
            <person name="Barry K."/>
            <person name="Battaglia E."/>
            <person name="Bayram O."/>
            <person name="Benocci T."/>
            <person name="Braus-Stromeyer S.A."/>
            <person name="Caldana C."/>
            <person name="Canovas D."/>
            <person name="Cerqueira G.C."/>
            <person name="Chen F."/>
            <person name="Chen W."/>
            <person name="Choi C."/>
            <person name="Clum A."/>
            <person name="Dos Santos R.A."/>
            <person name="Damasio A.R."/>
            <person name="Diallinas G."/>
            <person name="Emri T."/>
            <person name="Fekete E."/>
            <person name="Flipphi M."/>
            <person name="Freyberg S."/>
            <person name="Gallo A."/>
            <person name="Gournas C."/>
            <person name="Habgood R."/>
            <person name="Hainaut M."/>
            <person name="Harispe M.L."/>
            <person name="Henrissat B."/>
            <person name="Hilden K.S."/>
            <person name="Hope R."/>
            <person name="Hossain A."/>
            <person name="Karabika E."/>
            <person name="Karaffa L."/>
            <person name="Karanyi Z."/>
            <person name="Krasevec N."/>
            <person name="Kuo A."/>
            <person name="Kusch H."/>
            <person name="LaButti K."/>
            <person name="Lagendijk E.L."/>
            <person name="Lapidus A."/>
            <person name="Levasseur A."/>
            <person name="Lindquist E."/>
            <person name="Lipzen A."/>
            <person name="Logrieco A.F."/>
            <person name="MacCabe A."/>
            <person name="Maekelae M.R."/>
            <person name="Malavazi I."/>
            <person name="Melin P."/>
            <person name="Meyer V."/>
            <person name="Mielnichuk N."/>
            <person name="Miskei M."/>
            <person name="Molnar A.P."/>
            <person name="Mule G."/>
            <person name="Ngan C.Y."/>
            <person name="Orejas M."/>
            <person name="Orosz E."/>
            <person name="Ouedraogo J.P."/>
            <person name="Overkamp K.M."/>
            <person name="Park H.-S."/>
            <person name="Perrone G."/>
            <person name="Piumi F."/>
            <person name="Punt P.J."/>
            <person name="Ram A.F."/>
            <person name="Ramon A."/>
            <person name="Rauscher S."/>
            <person name="Record E."/>
            <person name="Riano-Pachon D.M."/>
            <person name="Robert V."/>
            <person name="Roehrig J."/>
            <person name="Ruller R."/>
            <person name="Salamov A."/>
            <person name="Salih N.S."/>
            <person name="Samson R.A."/>
            <person name="Sandor E."/>
            <person name="Sanguinetti M."/>
            <person name="Schuetze T."/>
            <person name="Sepcic K."/>
            <person name="Shelest E."/>
            <person name="Sherlock G."/>
            <person name="Sophianopoulou V."/>
            <person name="Squina F.M."/>
            <person name="Sun H."/>
            <person name="Susca A."/>
            <person name="Todd R.B."/>
            <person name="Tsang A."/>
            <person name="Unkles S.E."/>
            <person name="van de Wiele N."/>
            <person name="van Rossen-Uffink D."/>
            <person name="Oliveira J.V."/>
            <person name="Vesth T.C."/>
            <person name="Visser J."/>
            <person name="Yu J.-H."/>
            <person name="Zhou M."/>
            <person name="Andersen M.R."/>
            <person name="Archer D.B."/>
            <person name="Baker S.E."/>
            <person name="Benoit I."/>
            <person name="Brakhage A.A."/>
            <person name="Braus G.H."/>
            <person name="Fischer R."/>
            <person name="Frisvad J.C."/>
            <person name="Goldman G.H."/>
            <person name="Houbraken J."/>
            <person name="Oakley B."/>
            <person name="Pocsi I."/>
            <person name="Scazzocchio C."/>
            <person name="Seiboth B."/>
            <person name="vanKuyk P.A."/>
            <person name="Wortman J."/>
            <person name="Dyer P.S."/>
            <person name="Grigoriev I.V."/>
        </authorList>
    </citation>
    <scope>NUCLEOTIDE SEQUENCE [LARGE SCALE GENOMIC DNA]</scope>
    <source>
        <strain evidence="2">CBS 516.65</strain>
    </source>
</reference>
<accession>A0A1L9VNE1</accession>
<dbReference type="GeneID" id="34457633"/>
<dbReference type="EMBL" id="KV878894">
    <property type="protein sequence ID" value="OJJ85453.1"/>
    <property type="molecule type" value="Genomic_DNA"/>
</dbReference>
<evidence type="ECO:0000313" key="2">
    <source>
        <dbReference type="Proteomes" id="UP000184300"/>
    </source>
</evidence>
<dbReference type="OrthoDB" id="4159828at2759"/>
<dbReference type="AlphaFoldDB" id="A0A1L9VNE1"/>
<dbReference type="Proteomes" id="UP000184300">
    <property type="component" value="Unassembled WGS sequence"/>
</dbReference>
<keyword evidence="2" id="KW-1185">Reference proteome</keyword>
<dbReference type="RefSeq" id="XP_022402151.1">
    <property type="nucleotide sequence ID" value="XM_022541372.1"/>
</dbReference>
<proteinExistence type="predicted"/>
<evidence type="ECO:0000313" key="1">
    <source>
        <dbReference type="EMBL" id="OJJ85453.1"/>
    </source>
</evidence>
<organism evidence="1 2">
    <name type="scientific">Aspergillus glaucus CBS 516.65</name>
    <dbReference type="NCBI Taxonomy" id="1160497"/>
    <lineage>
        <taxon>Eukaryota</taxon>
        <taxon>Fungi</taxon>
        <taxon>Dikarya</taxon>
        <taxon>Ascomycota</taxon>
        <taxon>Pezizomycotina</taxon>
        <taxon>Eurotiomycetes</taxon>
        <taxon>Eurotiomycetidae</taxon>
        <taxon>Eurotiales</taxon>
        <taxon>Aspergillaceae</taxon>
        <taxon>Aspergillus</taxon>
        <taxon>Aspergillus subgen. Aspergillus</taxon>
    </lineage>
</organism>